<dbReference type="InterPro" id="IPR000531">
    <property type="entry name" value="Beta-barrel_TonB"/>
</dbReference>
<evidence type="ECO:0000256" key="10">
    <source>
        <dbReference type="ARBA" id="ARBA00023136"/>
    </source>
</evidence>
<evidence type="ECO:0000259" key="17">
    <source>
        <dbReference type="Pfam" id="PF00593"/>
    </source>
</evidence>
<evidence type="ECO:0000256" key="3">
    <source>
        <dbReference type="ARBA" id="ARBA00022452"/>
    </source>
</evidence>
<dbReference type="EMBL" id="JBHRYE010000053">
    <property type="protein sequence ID" value="MFC3673816.1"/>
    <property type="molecule type" value="Genomic_DNA"/>
</dbReference>
<keyword evidence="2 12" id="KW-0813">Transport</keyword>
<evidence type="ECO:0000256" key="8">
    <source>
        <dbReference type="ARBA" id="ARBA00023065"/>
    </source>
</evidence>
<reference evidence="20" key="1">
    <citation type="journal article" date="2019" name="Int. J. Syst. Evol. Microbiol.">
        <title>The Global Catalogue of Microorganisms (GCM) 10K type strain sequencing project: providing services to taxonomists for standard genome sequencing and annotation.</title>
        <authorList>
            <consortium name="The Broad Institute Genomics Platform"/>
            <consortium name="The Broad Institute Genome Sequencing Center for Infectious Disease"/>
            <person name="Wu L."/>
            <person name="Ma J."/>
        </authorList>
    </citation>
    <scope>NUCLEOTIDE SEQUENCE [LARGE SCALE GENOMIC DNA]</scope>
    <source>
        <strain evidence="20">KCTC 42224</strain>
    </source>
</reference>
<evidence type="ECO:0000256" key="4">
    <source>
        <dbReference type="ARBA" id="ARBA00022496"/>
    </source>
</evidence>
<keyword evidence="19" id="KW-0675">Receptor</keyword>
<keyword evidence="10 12" id="KW-0472">Membrane</keyword>
<evidence type="ECO:0000256" key="15">
    <source>
        <dbReference type="SAM" id="MobiDB-lite"/>
    </source>
</evidence>
<feature type="region of interest" description="Disordered" evidence="15">
    <location>
        <begin position="303"/>
        <end position="326"/>
    </location>
</feature>
<evidence type="ECO:0000256" key="12">
    <source>
        <dbReference type="PROSITE-ProRule" id="PRU01360"/>
    </source>
</evidence>
<dbReference type="InterPro" id="IPR039426">
    <property type="entry name" value="TonB-dep_rcpt-like"/>
</dbReference>
<dbReference type="Gene3D" id="2.40.170.20">
    <property type="entry name" value="TonB-dependent receptor, beta-barrel domain"/>
    <property type="match status" value="1"/>
</dbReference>
<keyword evidence="4" id="KW-0410">Iron transport</keyword>
<evidence type="ECO:0000256" key="2">
    <source>
        <dbReference type="ARBA" id="ARBA00022448"/>
    </source>
</evidence>
<dbReference type="Pfam" id="PF00593">
    <property type="entry name" value="TonB_dep_Rec_b-barrel"/>
    <property type="match status" value="1"/>
</dbReference>
<dbReference type="RefSeq" id="WP_191324651.1">
    <property type="nucleotide sequence ID" value="NZ_BMZP01000010.1"/>
</dbReference>
<dbReference type="InterPro" id="IPR012910">
    <property type="entry name" value="Plug_dom"/>
</dbReference>
<feature type="domain" description="TonB-dependent receptor plug" evidence="18">
    <location>
        <begin position="53"/>
        <end position="155"/>
    </location>
</feature>
<dbReference type="Gene3D" id="2.170.130.10">
    <property type="entry name" value="TonB-dependent receptor, plug domain"/>
    <property type="match status" value="1"/>
</dbReference>
<comment type="subcellular location">
    <subcellularLocation>
        <location evidence="1 12">Cell outer membrane</location>
        <topology evidence="1 12">Multi-pass membrane protein</topology>
    </subcellularLocation>
</comment>
<keyword evidence="8" id="KW-0406">Ion transport</keyword>
<organism evidence="19 20">
    <name type="scientific">Novosphingobium pokkalii</name>
    <dbReference type="NCBI Taxonomy" id="1770194"/>
    <lineage>
        <taxon>Bacteria</taxon>
        <taxon>Pseudomonadati</taxon>
        <taxon>Pseudomonadota</taxon>
        <taxon>Alphaproteobacteria</taxon>
        <taxon>Sphingomonadales</taxon>
        <taxon>Sphingomonadaceae</taxon>
        <taxon>Novosphingobium</taxon>
    </lineage>
</organism>
<dbReference type="InterPro" id="IPR010917">
    <property type="entry name" value="TonB_rcpt_CS"/>
</dbReference>
<feature type="short sequence motif" description="TonB C-terminal box" evidence="13">
    <location>
        <begin position="766"/>
        <end position="783"/>
    </location>
</feature>
<sequence>MRRVSALLAGCAVLFAHPVLAAEAAAPAPEAADAAAGESGPQIVVLGTGQTRQTQEIKTADLAVLASGTSPLKAIEKLPSVNFQSADAFGNYEWSTRVTIRGFNQNQLGFTLDGIPLGNMSYGNNNGLHVSRAISPENIGVTAVSQGSGAIDTQSTSNLGGTLEFKSIDPADLLREHHVAIDASGSYGSAETWRGFGRVAVGTPDGVRGFASLQYQNGNKWKGDGQQRTLMTNVKFIAPAGAINLEGWYSYSDRVEQDYQDMSLEMIGRLGYDWDNFGPHQYATAINVADIANNIDNYNNTTGLPGKDGLSDQTGLPPSRPAAGTTFPGKIKSVDDAYYDAAGLRRDWVYAFGASGPLGDKISFNIKSYYHHNRGQGLWGTPYVPSPNGVPMSVRTTEYDIKREGVFGSFTYDAGMNKLTVGGWLENNDFQQARRFYAFTSRTTPGIDFHHFLSNPFYTQWAMAYNTTTYQYYVMDDVDLGALKLNLGWKGFDVENKASKLAAQSTLATGSLKARDWFQPHAGLTYKLGGGTELFAGFTQVTRAFTADATSSPFSTNQAAFDAIKANLKPEQSDTYEGGLRVNQGPFNAVLGGYLVNFRNRLLTIPTSLGIVGAANVVQNVGNVRSYGLEAVANYKLPYGFALFASYSYNNSTYRDDVVTTSGVKATAGKTVVDTPKHLARGEISYDSSTLFGRVAVNYMSKRYFTYLNDQSVPGRALVDATLGYRIDVGQRTPLEIQVNGTNLFNKDYVATIGSNGFGFSGDAQTLLAGAPRQVFVTLKAGF</sequence>
<proteinExistence type="inferred from homology"/>
<dbReference type="InterPro" id="IPR036942">
    <property type="entry name" value="Beta-barrel_TonB_sf"/>
</dbReference>
<feature type="domain" description="TonB-dependent receptor-like beta-barrel" evidence="17">
    <location>
        <begin position="298"/>
        <end position="744"/>
    </location>
</feature>
<evidence type="ECO:0000256" key="9">
    <source>
        <dbReference type="ARBA" id="ARBA00023077"/>
    </source>
</evidence>
<dbReference type="Pfam" id="PF07715">
    <property type="entry name" value="Plug"/>
    <property type="match status" value="1"/>
</dbReference>
<dbReference type="PROSITE" id="PS01156">
    <property type="entry name" value="TONB_DEPENDENT_REC_2"/>
    <property type="match status" value="1"/>
</dbReference>
<dbReference type="Proteomes" id="UP001595683">
    <property type="component" value="Unassembled WGS sequence"/>
</dbReference>
<comment type="caution">
    <text evidence="19">The sequence shown here is derived from an EMBL/GenBank/DDBJ whole genome shotgun (WGS) entry which is preliminary data.</text>
</comment>
<feature type="chain" id="PRO_5046988608" evidence="16">
    <location>
        <begin position="22"/>
        <end position="783"/>
    </location>
</feature>
<dbReference type="PANTHER" id="PTHR32552:SF89">
    <property type="entry name" value="CATECHOLATE SIDEROPHORE RECEPTOR FIU"/>
    <property type="match status" value="1"/>
</dbReference>
<evidence type="ECO:0000256" key="13">
    <source>
        <dbReference type="PROSITE-ProRule" id="PRU10144"/>
    </source>
</evidence>
<evidence type="ECO:0000259" key="18">
    <source>
        <dbReference type="Pfam" id="PF07715"/>
    </source>
</evidence>
<feature type="signal peptide" evidence="16">
    <location>
        <begin position="1"/>
        <end position="21"/>
    </location>
</feature>
<keyword evidence="5 12" id="KW-0812">Transmembrane</keyword>
<evidence type="ECO:0000256" key="14">
    <source>
        <dbReference type="RuleBase" id="RU003357"/>
    </source>
</evidence>
<evidence type="ECO:0000313" key="19">
    <source>
        <dbReference type="EMBL" id="MFC3673816.1"/>
    </source>
</evidence>
<keyword evidence="6 16" id="KW-0732">Signal</keyword>
<dbReference type="PROSITE" id="PS52016">
    <property type="entry name" value="TONB_DEPENDENT_REC_3"/>
    <property type="match status" value="1"/>
</dbReference>
<keyword evidence="9 14" id="KW-0798">TonB box</keyword>
<keyword evidence="20" id="KW-1185">Reference proteome</keyword>
<dbReference type="PANTHER" id="PTHR32552">
    <property type="entry name" value="FERRICHROME IRON RECEPTOR-RELATED"/>
    <property type="match status" value="1"/>
</dbReference>
<keyword evidence="3 12" id="KW-1134">Transmembrane beta strand</keyword>
<name>A0ABV7VAY6_9SPHN</name>
<evidence type="ECO:0000313" key="20">
    <source>
        <dbReference type="Proteomes" id="UP001595683"/>
    </source>
</evidence>
<evidence type="ECO:0000256" key="1">
    <source>
        <dbReference type="ARBA" id="ARBA00004571"/>
    </source>
</evidence>
<evidence type="ECO:0000256" key="16">
    <source>
        <dbReference type="SAM" id="SignalP"/>
    </source>
</evidence>
<evidence type="ECO:0000256" key="7">
    <source>
        <dbReference type="ARBA" id="ARBA00023004"/>
    </source>
</evidence>
<accession>A0ABV7VAY6</accession>
<dbReference type="InterPro" id="IPR037066">
    <property type="entry name" value="Plug_dom_sf"/>
</dbReference>
<evidence type="ECO:0000256" key="5">
    <source>
        <dbReference type="ARBA" id="ARBA00022692"/>
    </source>
</evidence>
<protein>
    <submittedName>
        <fullName evidence="19">TonB-dependent receptor</fullName>
    </submittedName>
</protein>
<evidence type="ECO:0000256" key="11">
    <source>
        <dbReference type="ARBA" id="ARBA00023237"/>
    </source>
</evidence>
<comment type="similarity">
    <text evidence="12 14">Belongs to the TonB-dependent receptor family.</text>
</comment>
<evidence type="ECO:0000256" key="6">
    <source>
        <dbReference type="ARBA" id="ARBA00022729"/>
    </source>
</evidence>
<keyword evidence="7" id="KW-0408">Iron</keyword>
<gene>
    <name evidence="19" type="ORF">ACFOOT_20550</name>
</gene>
<keyword evidence="11 12" id="KW-0998">Cell outer membrane</keyword>
<dbReference type="SUPFAM" id="SSF56935">
    <property type="entry name" value="Porins"/>
    <property type="match status" value="1"/>
</dbReference>